<name>A0A835CHN9_9FABA</name>
<feature type="region of interest" description="Disordered" evidence="1">
    <location>
        <begin position="1"/>
        <end position="23"/>
    </location>
</feature>
<protein>
    <submittedName>
        <fullName evidence="2">Uncharacterized protein</fullName>
    </submittedName>
</protein>
<accession>A0A835CHN9</accession>
<evidence type="ECO:0000256" key="1">
    <source>
        <dbReference type="SAM" id="MobiDB-lite"/>
    </source>
</evidence>
<evidence type="ECO:0000313" key="2">
    <source>
        <dbReference type="EMBL" id="KAF7841771.1"/>
    </source>
</evidence>
<proteinExistence type="predicted"/>
<evidence type="ECO:0000313" key="3">
    <source>
        <dbReference type="Proteomes" id="UP000634136"/>
    </source>
</evidence>
<dbReference type="Proteomes" id="UP000634136">
    <property type="component" value="Unassembled WGS sequence"/>
</dbReference>
<comment type="caution">
    <text evidence="2">The sequence shown here is derived from an EMBL/GenBank/DDBJ whole genome shotgun (WGS) entry which is preliminary data.</text>
</comment>
<keyword evidence="3" id="KW-1185">Reference proteome</keyword>
<gene>
    <name evidence="2" type="ORF">G2W53_004069</name>
</gene>
<sequence length="23" mass="2580">MAEEREDAAAEQTIREHNAPPVD</sequence>
<organism evidence="2 3">
    <name type="scientific">Senna tora</name>
    <dbReference type="NCBI Taxonomy" id="362788"/>
    <lineage>
        <taxon>Eukaryota</taxon>
        <taxon>Viridiplantae</taxon>
        <taxon>Streptophyta</taxon>
        <taxon>Embryophyta</taxon>
        <taxon>Tracheophyta</taxon>
        <taxon>Spermatophyta</taxon>
        <taxon>Magnoliopsida</taxon>
        <taxon>eudicotyledons</taxon>
        <taxon>Gunneridae</taxon>
        <taxon>Pentapetalae</taxon>
        <taxon>rosids</taxon>
        <taxon>fabids</taxon>
        <taxon>Fabales</taxon>
        <taxon>Fabaceae</taxon>
        <taxon>Caesalpinioideae</taxon>
        <taxon>Cassia clade</taxon>
        <taxon>Senna</taxon>
    </lineage>
</organism>
<reference evidence="2" key="1">
    <citation type="submission" date="2020-09" db="EMBL/GenBank/DDBJ databases">
        <title>Genome-Enabled Discovery of Anthraquinone Biosynthesis in Senna tora.</title>
        <authorList>
            <person name="Kang S.-H."/>
            <person name="Pandey R.P."/>
            <person name="Lee C.-M."/>
            <person name="Sim J.-S."/>
            <person name="Jeong J.-T."/>
            <person name="Choi B.-S."/>
            <person name="Jung M."/>
            <person name="Ginzburg D."/>
            <person name="Zhao K."/>
            <person name="Won S.Y."/>
            <person name="Oh T.-J."/>
            <person name="Yu Y."/>
            <person name="Kim N.-H."/>
            <person name="Lee O.R."/>
            <person name="Lee T.-H."/>
            <person name="Bashyal P."/>
            <person name="Kim T.-S."/>
            <person name="Lee W.-H."/>
            <person name="Kawkins C."/>
            <person name="Kim C.-K."/>
            <person name="Kim J.S."/>
            <person name="Ahn B.O."/>
            <person name="Rhee S.Y."/>
            <person name="Sohng J.K."/>
        </authorList>
    </citation>
    <scope>NUCLEOTIDE SEQUENCE</scope>
    <source>
        <tissue evidence="2">Leaf</tissue>
    </source>
</reference>
<dbReference type="AlphaFoldDB" id="A0A835CHN9"/>
<dbReference type="EMBL" id="JAAIUW010000002">
    <property type="protein sequence ID" value="KAF7841771.1"/>
    <property type="molecule type" value="Genomic_DNA"/>
</dbReference>
<feature type="compositionally biased region" description="Basic and acidic residues" evidence="1">
    <location>
        <begin position="13"/>
        <end position="23"/>
    </location>
</feature>